<organism evidence="3 4">
    <name type="scientific">Fusarium equiseti</name>
    <name type="common">Fusarium scirpi</name>
    <dbReference type="NCBI Taxonomy" id="61235"/>
    <lineage>
        <taxon>Eukaryota</taxon>
        <taxon>Fungi</taxon>
        <taxon>Dikarya</taxon>
        <taxon>Ascomycota</taxon>
        <taxon>Pezizomycotina</taxon>
        <taxon>Sordariomycetes</taxon>
        <taxon>Hypocreomycetidae</taxon>
        <taxon>Hypocreales</taxon>
        <taxon>Nectriaceae</taxon>
        <taxon>Fusarium</taxon>
        <taxon>Fusarium incarnatum-equiseti species complex</taxon>
    </lineage>
</organism>
<protein>
    <submittedName>
        <fullName evidence="3">Uncharacterized protein</fullName>
    </submittedName>
</protein>
<sequence>MSPTVYNRISSEEVHAIASTSESIVTFAEDTNAVPTGLCSPVCGGIQSDVQLTPNVSEEQQESKRRKGVALPCRKPTSSSSIQQAILDSLFCIPALCFIVYGILLCNFHQSPSDSMAASRLQAFATFGPTLFPIAYTATLANLLKAISQWKLEHGVTVLDLHYLQSSRTVFSAVATIVKTRVLSSMALLIMVLWLPSPIGSQASLRAVGQGPQMMKFPWLGRFLNTSGEWSINGIGGPDVESTLTVINDAFKAAILSPVGIKRAHYDGFGNVKIPMTEPLFRSNISSDQSGWYEVKDRKDLVYSSLTGLPITTLNELNSRINYTFTMPTSYLSVHCTISDDHPKMSRDDWYSHSISEERVYREFMDDADPAVSTVERNGSYDSNRRIYFNGNGLLLKLWRSFEERWPMDLKQPLGFEFESFHTNGVTKATCGVDTTYVEANISCSRQDCKVDHIRQRQKLDSRYLTVLHRPCVLDYGFFGYFVNSTSGALDSGTRYNAVRTSALECFLLNPDSPYAWTFNAECTDKDTRPVPMWNISETLLSQRMTQLLNTFWINGVAPSINSGGFQFLSTEDEGVRLSIDQKQYPGVTAAGLMVPHYQVIRVSLPWLMLLFNCSLIMLLSAISAVILGVLRQGPDSLEYIASLLRDNRHIDVEGLGSSMMEGDELTRSMKDVALRLGDVRPDGDDGYLAITTSSDVCPLGKQPLDRLYAGSIDRVP</sequence>
<reference evidence="3" key="1">
    <citation type="submission" date="2022-09" db="EMBL/GenBank/DDBJ databases">
        <title>Fusarium specimens isolated from Avocado Roots.</title>
        <authorList>
            <person name="Stajich J."/>
            <person name="Roper C."/>
            <person name="Heimlech-Rivalta G."/>
        </authorList>
    </citation>
    <scope>NUCLEOTIDE SEQUENCE</scope>
    <source>
        <strain evidence="3">CF00095</strain>
    </source>
</reference>
<comment type="caution">
    <text evidence="3">The sequence shown here is derived from an EMBL/GenBank/DDBJ whole genome shotgun (WGS) entry which is preliminary data.</text>
</comment>
<gene>
    <name evidence="3" type="ORF">NW768_009710</name>
</gene>
<feature type="transmembrane region" description="Helical" evidence="2">
    <location>
        <begin position="607"/>
        <end position="631"/>
    </location>
</feature>
<keyword evidence="2" id="KW-0812">Transmembrane</keyword>
<feature type="transmembrane region" description="Helical" evidence="2">
    <location>
        <begin position="85"/>
        <end position="104"/>
    </location>
</feature>
<accession>A0ABQ8R281</accession>
<keyword evidence="2" id="KW-0472">Membrane</keyword>
<evidence type="ECO:0000313" key="4">
    <source>
        <dbReference type="Proteomes" id="UP001152024"/>
    </source>
</evidence>
<evidence type="ECO:0000256" key="1">
    <source>
        <dbReference type="SAM" id="MobiDB-lite"/>
    </source>
</evidence>
<dbReference type="EMBL" id="JAOQBH010000017">
    <property type="protein sequence ID" value="KAJ4123182.1"/>
    <property type="molecule type" value="Genomic_DNA"/>
</dbReference>
<dbReference type="Proteomes" id="UP001152024">
    <property type="component" value="Unassembled WGS sequence"/>
</dbReference>
<feature type="region of interest" description="Disordered" evidence="1">
    <location>
        <begin position="56"/>
        <end position="76"/>
    </location>
</feature>
<keyword evidence="2" id="KW-1133">Transmembrane helix</keyword>
<keyword evidence="4" id="KW-1185">Reference proteome</keyword>
<feature type="transmembrane region" description="Helical" evidence="2">
    <location>
        <begin position="124"/>
        <end position="144"/>
    </location>
</feature>
<feature type="transmembrane region" description="Helical" evidence="2">
    <location>
        <begin position="170"/>
        <end position="195"/>
    </location>
</feature>
<proteinExistence type="predicted"/>
<name>A0ABQ8R281_FUSEQ</name>
<evidence type="ECO:0000256" key="2">
    <source>
        <dbReference type="SAM" id="Phobius"/>
    </source>
</evidence>
<evidence type="ECO:0000313" key="3">
    <source>
        <dbReference type="EMBL" id="KAJ4123182.1"/>
    </source>
</evidence>